<feature type="region of interest" description="Disordered" evidence="1">
    <location>
        <begin position="202"/>
        <end position="227"/>
    </location>
</feature>
<feature type="region of interest" description="Disordered" evidence="1">
    <location>
        <begin position="333"/>
        <end position="415"/>
    </location>
</feature>
<gene>
    <name evidence="2" type="primary">ygeX</name>
    <name evidence="2" type="ORF">SNAT2548_LOCUS20532</name>
</gene>
<feature type="compositionally biased region" description="Low complexity" evidence="1">
    <location>
        <begin position="340"/>
        <end position="364"/>
    </location>
</feature>
<proteinExistence type="predicted"/>
<keyword evidence="3" id="KW-1185">Reference proteome</keyword>
<evidence type="ECO:0000313" key="2">
    <source>
        <dbReference type="EMBL" id="CAE7375878.1"/>
    </source>
</evidence>
<dbReference type="AlphaFoldDB" id="A0A812QHZ8"/>
<evidence type="ECO:0000256" key="1">
    <source>
        <dbReference type="SAM" id="MobiDB-lite"/>
    </source>
</evidence>
<accession>A0A812QHZ8</accession>
<reference evidence="2" key="1">
    <citation type="submission" date="2021-02" db="EMBL/GenBank/DDBJ databases">
        <authorList>
            <person name="Dougan E. K."/>
            <person name="Rhodes N."/>
            <person name="Thang M."/>
            <person name="Chan C."/>
        </authorList>
    </citation>
    <scope>NUCLEOTIDE SEQUENCE</scope>
</reference>
<comment type="caution">
    <text evidence="2">The sequence shown here is derived from an EMBL/GenBank/DDBJ whole genome shotgun (WGS) entry which is preliminary data.</text>
</comment>
<sequence length="415" mass="45771">MANLLRDHAVLKKRDPAEGGDRVLYLYDVKGYCDKQAARYQGRLWHVLPPFDETHFQACVAGAFPNFGKEDILAVLDGRRVDIGGKLKKNITAAAKGCEHTNKKPLGPQYRFIYSNEEFTEGGFAFSPRAKAICMIPDPLETCFTVLGMAAEMVVRPRKYVDLPGSTFTRGLSSLKLRSREDHEVCLSETKFEELLKFQATGSMEPDGDGQTMPPPPPPEPEAPEAISNQNGARYFYAWSSQEELYLEMLNIFGKDETQDTAKLKVVSFCPGFGQAELACIREDVHCLSLIQSRVHREVLTERLTLAIMIESIRGKRDFLRNRQFNLMVSPISGQGSTEALPAAGSPAQAAQPPTAPAKPTEQAKLTEPAKPTEQAKPTEPAKPTGPAKPAEPVPAQVTQMARNMFDADDDEESA</sequence>
<organism evidence="2 3">
    <name type="scientific">Symbiodinium natans</name>
    <dbReference type="NCBI Taxonomy" id="878477"/>
    <lineage>
        <taxon>Eukaryota</taxon>
        <taxon>Sar</taxon>
        <taxon>Alveolata</taxon>
        <taxon>Dinophyceae</taxon>
        <taxon>Suessiales</taxon>
        <taxon>Symbiodiniaceae</taxon>
        <taxon>Symbiodinium</taxon>
    </lineage>
</organism>
<dbReference type="OrthoDB" id="412570at2759"/>
<protein>
    <submittedName>
        <fullName evidence="2">YgeX protein</fullName>
    </submittedName>
</protein>
<evidence type="ECO:0000313" key="3">
    <source>
        <dbReference type="Proteomes" id="UP000604046"/>
    </source>
</evidence>
<dbReference type="EMBL" id="CAJNDS010002213">
    <property type="protein sequence ID" value="CAE7375878.1"/>
    <property type="molecule type" value="Genomic_DNA"/>
</dbReference>
<name>A0A812QHZ8_9DINO</name>
<dbReference type="Proteomes" id="UP000604046">
    <property type="component" value="Unassembled WGS sequence"/>
</dbReference>